<dbReference type="EMBL" id="ML208395">
    <property type="protein sequence ID" value="TFK66751.1"/>
    <property type="molecule type" value="Genomic_DNA"/>
</dbReference>
<accession>A0ACD3AMI8</accession>
<sequence length="560" mass="61976">MHQIPFAHNPEAKDLAIQRLDDEIRSLTIRLCLLKSQRNTFTITSSLPDELLGEIFAIVQTACKDIVSGLSSPSSELQAWLPITHVSRHWRKVALESSQLWCQIDALPEPAIREFLVRSAGRRLFVNIIYQSPSGCRYSYSEDLLGDIFAHTSHIEKLSIRSRKHFDQVLPHITSTPAPQLKELRISGSFGLADDIHLPNDLVLFQGTTPLLNTLSLFKCHFNLNFPLFGNGLTTLEITRCPMGSTTDWLTLLKQMPRLSTLSLRFSFTEGANVPESVHIPIPKDFGVVPLLELCRLDIQGSRFEADLGFLAHIAFPSRTSLQFSSRISRIMTNEELSKSPLAAFVRVYDPSRPGVSQIEISGLKLEELVDLDEGPDGIPITASTLIFSAKQKSQSYITFCISGLEAVNCDETYVAAIRSLPVSHLTSLTINCGVKPEAFSAFSNLFSDLQEVSCSGDAIQPFLMQLQVAQLMFVSLKSVHIGHASLGYIEAALTSAISARRQNGLPVKKVGFSFCTQVTDDFVSRLQSLVEVVDCYECNPGDGGWAVDEGWDREPLSGF</sequence>
<organism evidence="1 2">
    <name type="scientific">Pluteus cervinus</name>
    <dbReference type="NCBI Taxonomy" id="181527"/>
    <lineage>
        <taxon>Eukaryota</taxon>
        <taxon>Fungi</taxon>
        <taxon>Dikarya</taxon>
        <taxon>Basidiomycota</taxon>
        <taxon>Agaricomycotina</taxon>
        <taxon>Agaricomycetes</taxon>
        <taxon>Agaricomycetidae</taxon>
        <taxon>Agaricales</taxon>
        <taxon>Pluteineae</taxon>
        <taxon>Pluteaceae</taxon>
        <taxon>Pluteus</taxon>
    </lineage>
</organism>
<keyword evidence="2" id="KW-1185">Reference proteome</keyword>
<gene>
    <name evidence="1" type="ORF">BDN72DRAFT_843836</name>
</gene>
<dbReference type="Proteomes" id="UP000308600">
    <property type="component" value="Unassembled WGS sequence"/>
</dbReference>
<reference evidence="1 2" key="1">
    <citation type="journal article" date="2019" name="Nat. Ecol. Evol.">
        <title>Megaphylogeny resolves global patterns of mushroom evolution.</title>
        <authorList>
            <person name="Varga T."/>
            <person name="Krizsan K."/>
            <person name="Foldi C."/>
            <person name="Dima B."/>
            <person name="Sanchez-Garcia M."/>
            <person name="Sanchez-Ramirez S."/>
            <person name="Szollosi G.J."/>
            <person name="Szarkandi J.G."/>
            <person name="Papp V."/>
            <person name="Albert L."/>
            <person name="Andreopoulos W."/>
            <person name="Angelini C."/>
            <person name="Antonin V."/>
            <person name="Barry K.W."/>
            <person name="Bougher N.L."/>
            <person name="Buchanan P."/>
            <person name="Buyck B."/>
            <person name="Bense V."/>
            <person name="Catcheside P."/>
            <person name="Chovatia M."/>
            <person name="Cooper J."/>
            <person name="Damon W."/>
            <person name="Desjardin D."/>
            <person name="Finy P."/>
            <person name="Geml J."/>
            <person name="Haridas S."/>
            <person name="Hughes K."/>
            <person name="Justo A."/>
            <person name="Karasinski D."/>
            <person name="Kautmanova I."/>
            <person name="Kiss B."/>
            <person name="Kocsube S."/>
            <person name="Kotiranta H."/>
            <person name="LaButti K.M."/>
            <person name="Lechner B.E."/>
            <person name="Liimatainen K."/>
            <person name="Lipzen A."/>
            <person name="Lukacs Z."/>
            <person name="Mihaltcheva S."/>
            <person name="Morgado L.N."/>
            <person name="Niskanen T."/>
            <person name="Noordeloos M.E."/>
            <person name="Ohm R.A."/>
            <person name="Ortiz-Santana B."/>
            <person name="Ovrebo C."/>
            <person name="Racz N."/>
            <person name="Riley R."/>
            <person name="Savchenko A."/>
            <person name="Shiryaev A."/>
            <person name="Soop K."/>
            <person name="Spirin V."/>
            <person name="Szebenyi C."/>
            <person name="Tomsovsky M."/>
            <person name="Tulloss R.E."/>
            <person name="Uehling J."/>
            <person name="Grigoriev I.V."/>
            <person name="Vagvolgyi C."/>
            <person name="Papp T."/>
            <person name="Martin F.M."/>
            <person name="Miettinen O."/>
            <person name="Hibbett D.S."/>
            <person name="Nagy L.G."/>
        </authorList>
    </citation>
    <scope>NUCLEOTIDE SEQUENCE [LARGE SCALE GENOMIC DNA]</scope>
    <source>
        <strain evidence="1 2">NL-1719</strain>
    </source>
</reference>
<evidence type="ECO:0000313" key="1">
    <source>
        <dbReference type="EMBL" id="TFK66751.1"/>
    </source>
</evidence>
<evidence type="ECO:0000313" key="2">
    <source>
        <dbReference type="Proteomes" id="UP000308600"/>
    </source>
</evidence>
<proteinExistence type="predicted"/>
<name>A0ACD3AMI8_9AGAR</name>
<protein>
    <submittedName>
        <fullName evidence="1">Uncharacterized protein</fullName>
    </submittedName>
</protein>